<keyword evidence="3" id="KW-1185">Reference proteome</keyword>
<name>A0ABR1VJ54_9PEZI</name>
<accession>A0ABR1VJ54</accession>
<dbReference type="Proteomes" id="UP001433268">
    <property type="component" value="Unassembled WGS sequence"/>
</dbReference>
<evidence type="ECO:0000313" key="3">
    <source>
        <dbReference type="Proteomes" id="UP001433268"/>
    </source>
</evidence>
<evidence type="ECO:0000256" key="1">
    <source>
        <dbReference type="SAM" id="MobiDB-lite"/>
    </source>
</evidence>
<protein>
    <submittedName>
        <fullName evidence="2">Uncharacterized protein</fullName>
    </submittedName>
</protein>
<dbReference type="EMBL" id="JAQQWN010000008">
    <property type="protein sequence ID" value="KAK8071259.1"/>
    <property type="molecule type" value="Genomic_DNA"/>
</dbReference>
<dbReference type="RefSeq" id="XP_066665067.1">
    <property type="nucleotide sequence ID" value="XM_066815777.1"/>
</dbReference>
<evidence type="ECO:0000313" key="2">
    <source>
        <dbReference type="EMBL" id="KAK8071259.1"/>
    </source>
</evidence>
<proteinExistence type="predicted"/>
<gene>
    <name evidence="2" type="ORF">PG997_011462</name>
</gene>
<comment type="caution">
    <text evidence="2">The sequence shown here is derived from an EMBL/GenBank/DDBJ whole genome shotgun (WGS) entry which is preliminary data.</text>
</comment>
<dbReference type="GeneID" id="92048837"/>
<organism evidence="2 3">
    <name type="scientific">Apiospora hydei</name>
    <dbReference type="NCBI Taxonomy" id="1337664"/>
    <lineage>
        <taxon>Eukaryota</taxon>
        <taxon>Fungi</taxon>
        <taxon>Dikarya</taxon>
        <taxon>Ascomycota</taxon>
        <taxon>Pezizomycotina</taxon>
        <taxon>Sordariomycetes</taxon>
        <taxon>Xylariomycetidae</taxon>
        <taxon>Amphisphaeriales</taxon>
        <taxon>Apiosporaceae</taxon>
        <taxon>Apiospora</taxon>
    </lineage>
</organism>
<feature type="region of interest" description="Disordered" evidence="1">
    <location>
        <begin position="68"/>
        <end position="89"/>
    </location>
</feature>
<sequence length="175" mass="19403">MHYSGLSLVCTHASPHVRLKMGPDGSIYQSPFVPFYIPTPPLVIRTKNRISTRLRQLFKVNTYSSHQNEDLLRRSPGPARGPGRPRPQADKHEVTACACANANGDTFVPGVCLYIRGREYTADGKKYCFPGATDAERMEDAFSASFCAQEYPNYPQQACVKANACPLIGDYQQPC</sequence>
<reference evidence="2 3" key="1">
    <citation type="submission" date="2023-01" db="EMBL/GenBank/DDBJ databases">
        <title>Analysis of 21 Apiospora genomes using comparative genomics revels a genus with tremendous synthesis potential of carbohydrate active enzymes and secondary metabolites.</title>
        <authorList>
            <person name="Sorensen T."/>
        </authorList>
    </citation>
    <scope>NUCLEOTIDE SEQUENCE [LARGE SCALE GENOMIC DNA]</scope>
    <source>
        <strain evidence="2 3">CBS 114990</strain>
    </source>
</reference>